<keyword evidence="3" id="KW-1185">Reference proteome</keyword>
<protein>
    <submittedName>
        <fullName evidence="2">Uncharacterized protein</fullName>
    </submittedName>
</protein>
<dbReference type="Gene3D" id="3.40.50.1110">
    <property type="entry name" value="SGNH hydrolase"/>
    <property type="match status" value="1"/>
</dbReference>
<dbReference type="InterPro" id="IPR036514">
    <property type="entry name" value="SGNH_hydro_sf"/>
</dbReference>
<sequence length="536" mass="59839">MAGSTGGPEHAPDTPDEVRRLAGSGPRAPVTDPTVGVPLRPTWQGAPRHRLVTIGDSLTHGFQSGAVFATDLSYPAIIAHELGWSEHFRRPNYPGLGGLPLNIEVLLRDLERRYGAELDWWEAPGAVFHARDLMDRVEDYWERGPGTVRPLTQGINHNLGIYGWDLRDVLDRTAKSCADELRRPKDHLLRQVIEHNNARAALRVLPSMTPEERSLTVPAAAAQLGEEVGGPGGDPDHGVETLVVFLGANNALSAVSQLKVVWSDDGYDDLERKRDFTVWRPSHFRAELAELAAQVLAIRARHVIWCTVPHVTIAPIARGVRAKVRPGSRYFPYYTRPWISDDDFDPDQDPHLTGAQARDIDLAVDQYNEDITAVVRAARREGRDWLLLDVAGVLDRLACRRYLEDPLARPDWWEPYPLPPEVAALDPPPDSRFLSVDGGRRCRGGLFSLDGVHPTTVGYGLIAQELINVMQGAGVEFRRPDGRTPRTAPVTVDFRRLIRRDTLINRPPANLDSSLSVLAWGDEVLDLFRRTLRFRF</sequence>
<dbReference type="STRING" id="76728.AQ490_15410"/>
<gene>
    <name evidence="2" type="ORF">AQ490_15410</name>
</gene>
<evidence type="ECO:0000313" key="3">
    <source>
        <dbReference type="Proteomes" id="UP000050867"/>
    </source>
</evidence>
<dbReference type="EMBL" id="LLZU01000005">
    <property type="protein sequence ID" value="KRV50468.1"/>
    <property type="molecule type" value="Genomic_DNA"/>
</dbReference>
<dbReference type="Proteomes" id="UP000050867">
    <property type="component" value="Unassembled WGS sequence"/>
</dbReference>
<name>A0A0T6LWN2_WENVI</name>
<feature type="region of interest" description="Disordered" evidence="1">
    <location>
        <begin position="1"/>
        <end position="40"/>
    </location>
</feature>
<reference evidence="2 3" key="1">
    <citation type="submission" date="2015-10" db="EMBL/GenBank/DDBJ databases">
        <title>Draft genome sequence of pyrrolomycin-producing Streptomyces vitaminophilus.</title>
        <authorList>
            <person name="Graham D.E."/>
            <person name="Mahan K.M."/>
            <person name="Klingeman D.M."/>
            <person name="Hettich R.L."/>
            <person name="Parry R.J."/>
        </authorList>
    </citation>
    <scope>NUCLEOTIDE SEQUENCE [LARGE SCALE GENOMIC DNA]</scope>
    <source>
        <strain evidence="2 3">ATCC 31673</strain>
    </source>
</reference>
<feature type="compositionally biased region" description="Basic and acidic residues" evidence="1">
    <location>
        <begin position="10"/>
        <end position="20"/>
    </location>
</feature>
<comment type="caution">
    <text evidence="2">The sequence shown here is derived from an EMBL/GenBank/DDBJ whole genome shotgun (WGS) entry which is preliminary data.</text>
</comment>
<dbReference type="eggNOG" id="ENOG502Z7ME">
    <property type="taxonomic scope" value="Bacteria"/>
</dbReference>
<evidence type="ECO:0000256" key="1">
    <source>
        <dbReference type="SAM" id="MobiDB-lite"/>
    </source>
</evidence>
<dbReference type="RefSeq" id="WP_026219764.1">
    <property type="nucleotide sequence ID" value="NZ_LLZU01000005.1"/>
</dbReference>
<dbReference type="SUPFAM" id="SSF52266">
    <property type="entry name" value="SGNH hydrolase"/>
    <property type="match status" value="1"/>
</dbReference>
<proteinExistence type="predicted"/>
<dbReference type="AlphaFoldDB" id="A0A0T6LWN2"/>
<accession>A0A0T6LWN2</accession>
<dbReference type="OrthoDB" id="9764164at2"/>
<organism evidence="2 3">
    <name type="scientific">Wenjunlia vitaminophila</name>
    <name type="common">Streptomyces vitaminophilus</name>
    <dbReference type="NCBI Taxonomy" id="76728"/>
    <lineage>
        <taxon>Bacteria</taxon>
        <taxon>Bacillati</taxon>
        <taxon>Actinomycetota</taxon>
        <taxon>Actinomycetes</taxon>
        <taxon>Kitasatosporales</taxon>
        <taxon>Streptomycetaceae</taxon>
        <taxon>Wenjunlia</taxon>
    </lineage>
</organism>
<evidence type="ECO:0000313" key="2">
    <source>
        <dbReference type="EMBL" id="KRV50468.1"/>
    </source>
</evidence>